<feature type="non-terminal residue" evidence="2">
    <location>
        <position position="91"/>
    </location>
</feature>
<sequence length="91" mass="9726">NSGLSAVRLIYSAGFLAWNDERAQNGGIEDDVNGSKRKLHHIFGYGLPGLVLGAPFAALSMGLVALTRTFKQSSLTAWHIVYSAGFVVFNG</sequence>
<keyword evidence="3" id="KW-1185">Reference proteome</keyword>
<dbReference type="RefSeq" id="WP_162261992.1">
    <property type="nucleotide sequence ID" value="NZ_LNYC01000079.1"/>
</dbReference>
<feature type="non-terminal residue" evidence="2">
    <location>
        <position position="1"/>
    </location>
</feature>
<reference evidence="2 3" key="1">
    <citation type="submission" date="2015-11" db="EMBL/GenBank/DDBJ databases">
        <title>Genomic analysis of 38 Legionella species identifies large and diverse effector repertoires.</title>
        <authorList>
            <person name="Burstein D."/>
            <person name="Amaro F."/>
            <person name="Zusman T."/>
            <person name="Lifshitz Z."/>
            <person name="Cohen O."/>
            <person name="Gilbert J.A."/>
            <person name="Pupko T."/>
            <person name="Shuman H.A."/>
            <person name="Segal G."/>
        </authorList>
    </citation>
    <scope>NUCLEOTIDE SEQUENCE [LARGE SCALE GENOMIC DNA]</scope>
    <source>
        <strain evidence="2 3">ATCC 49504</strain>
    </source>
</reference>
<dbReference type="AlphaFoldDB" id="A0A0W0TJJ2"/>
<keyword evidence="1" id="KW-1133">Transmembrane helix</keyword>
<protein>
    <submittedName>
        <fullName evidence="2">Uncharacterized protein</fullName>
    </submittedName>
</protein>
<feature type="transmembrane region" description="Helical" evidence="1">
    <location>
        <begin position="42"/>
        <end position="66"/>
    </location>
</feature>
<comment type="caution">
    <text evidence="2">The sequence shown here is derived from an EMBL/GenBank/DDBJ whole genome shotgun (WGS) entry which is preliminary data.</text>
</comment>
<keyword evidence="1" id="KW-0812">Transmembrane</keyword>
<evidence type="ECO:0000256" key="1">
    <source>
        <dbReference type="SAM" id="Phobius"/>
    </source>
</evidence>
<proteinExistence type="predicted"/>
<evidence type="ECO:0000313" key="2">
    <source>
        <dbReference type="EMBL" id="KTC95661.1"/>
    </source>
</evidence>
<dbReference type="Proteomes" id="UP000054785">
    <property type="component" value="Unassembled WGS sequence"/>
</dbReference>
<name>A0A0W0TJJ2_9GAMM</name>
<gene>
    <name evidence="2" type="ORF">Lgee_2256</name>
</gene>
<accession>A0A0W0TJJ2</accession>
<evidence type="ECO:0000313" key="3">
    <source>
        <dbReference type="Proteomes" id="UP000054785"/>
    </source>
</evidence>
<dbReference type="EMBL" id="LNYC01000079">
    <property type="protein sequence ID" value="KTC95661.1"/>
    <property type="molecule type" value="Genomic_DNA"/>
</dbReference>
<keyword evidence="1" id="KW-0472">Membrane</keyword>
<organism evidence="2 3">
    <name type="scientific">Legionella geestiana</name>
    <dbReference type="NCBI Taxonomy" id="45065"/>
    <lineage>
        <taxon>Bacteria</taxon>
        <taxon>Pseudomonadati</taxon>
        <taxon>Pseudomonadota</taxon>
        <taxon>Gammaproteobacteria</taxon>
        <taxon>Legionellales</taxon>
        <taxon>Legionellaceae</taxon>
        <taxon>Legionella</taxon>
    </lineage>
</organism>